<gene>
    <name evidence="7" type="ORF">CM240_0425</name>
</gene>
<dbReference type="HOGENOM" id="CLU_046496_2_0_9"/>
<dbReference type="GO" id="GO:0008478">
    <property type="term" value="F:pyridoxal kinase activity"/>
    <property type="evidence" value="ECO:0007669"/>
    <property type="project" value="UniProtKB-EC"/>
</dbReference>
<evidence type="ECO:0000313" key="8">
    <source>
        <dbReference type="Proteomes" id="UP000019426"/>
    </source>
</evidence>
<dbReference type="InterPro" id="IPR004625">
    <property type="entry name" value="PyrdxlKinase"/>
</dbReference>
<accession>W6RZZ5</accession>
<dbReference type="STRING" id="1216932.CM240_0425"/>
<dbReference type="GO" id="GO:0009443">
    <property type="term" value="P:pyridoxal 5'-phosphate salvage"/>
    <property type="evidence" value="ECO:0007669"/>
    <property type="project" value="InterPro"/>
</dbReference>
<dbReference type="KEGG" id="clt:CM240_0425"/>
<dbReference type="GO" id="GO:0005829">
    <property type="term" value="C:cytosol"/>
    <property type="evidence" value="ECO:0007669"/>
    <property type="project" value="TreeGrafter"/>
</dbReference>
<name>W6RZZ5_9CLOT</name>
<dbReference type="RefSeq" id="WP_044036053.1">
    <property type="nucleotide sequence ID" value="NZ_HG917868.1"/>
</dbReference>
<dbReference type="eggNOG" id="COG2240">
    <property type="taxonomic scope" value="Bacteria"/>
</dbReference>
<keyword evidence="3" id="KW-0547">Nucleotide-binding</keyword>
<keyword evidence="4 7" id="KW-0418">Kinase</keyword>
<dbReference type="EC" id="2.7.1.35" evidence="1"/>
<dbReference type="GO" id="GO:0005524">
    <property type="term" value="F:ATP binding"/>
    <property type="evidence" value="ECO:0007669"/>
    <property type="project" value="UniProtKB-KW"/>
</dbReference>
<keyword evidence="8" id="KW-1185">Reference proteome</keyword>
<keyword evidence="2 7" id="KW-0808">Transferase</keyword>
<dbReference type="InterPro" id="IPR029056">
    <property type="entry name" value="Ribokinase-like"/>
</dbReference>
<keyword evidence="5" id="KW-0067">ATP-binding</keyword>
<dbReference type="EMBL" id="HG917868">
    <property type="protein sequence ID" value="CDM67592.1"/>
    <property type="molecule type" value="Genomic_DNA"/>
</dbReference>
<dbReference type="NCBIfam" id="NF005491">
    <property type="entry name" value="PRK07105.1"/>
    <property type="match status" value="1"/>
</dbReference>
<dbReference type="PANTHER" id="PTHR10534:SF2">
    <property type="entry name" value="PYRIDOXAL KINASE"/>
    <property type="match status" value="1"/>
</dbReference>
<evidence type="ECO:0000256" key="3">
    <source>
        <dbReference type="ARBA" id="ARBA00022741"/>
    </source>
</evidence>
<dbReference type="PANTHER" id="PTHR10534">
    <property type="entry name" value="PYRIDOXAL KINASE"/>
    <property type="match status" value="1"/>
</dbReference>
<proteinExistence type="predicted"/>
<dbReference type="Pfam" id="PF08543">
    <property type="entry name" value="Phos_pyr_kin"/>
    <property type="match status" value="1"/>
</dbReference>
<protein>
    <recommendedName>
        <fullName evidence="1">pyridoxal kinase</fullName>
        <ecNumber evidence="1">2.7.1.35</ecNumber>
    </recommendedName>
</protein>
<evidence type="ECO:0000256" key="2">
    <source>
        <dbReference type="ARBA" id="ARBA00022679"/>
    </source>
</evidence>
<evidence type="ECO:0000259" key="6">
    <source>
        <dbReference type="Pfam" id="PF08543"/>
    </source>
</evidence>
<dbReference type="InterPro" id="IPR013749">
    <property type="entry name" value="PM/HMP-P_kinase-1"/>
</dbReference>
<feature type="domain" description="Pyridoxamine kinase/Phosphomethylpyrimidine kinase" evidence="6">
    <location>
        <begin position="74"/>
        <end position="259"/>
    </location>
</feature>
<evidence type="ECO:0000256" key="4">
    <source>
        <dbReference type="ARBA" id="ARBA00022777"/>
    </source>
</evidence>
<evidence type="ECO:0000256" key="1">
    <source>
        <dbReference type="ARBA" id="ARBA00012104"/>
    </source>
</evidence>
<dbReference type="Gene3D" id="3.40.1190.20">
    <property type="match status" value="1"/>
</dbReference>
<evidence type="ECO:0000313" key="7">
    <source>
        <dbReference type="EMBL" id="CDM67592.1"/>
    </source>
</evidence>
<dbReference type="Proteomes" id="UP000019426">
    <property type="component" value="Chromosome M2/40_rep1"/>
</dbReference>
<reference evidence="7 8" key="1">
    <citation type="submission" date="2013-11" db="EMBL/GenBank/DDBJ databases">
        <title>Complete genome sequence of Clostridum sp. M2/40.</title>
        <authorList>
            <person name="Wibberg D."/>
            <person name="Puehler A."/>
            <person name="Schlueter A."/>
        </authorList>
    </citation>
    <scope>NUCLEOTIDE SEQUENCE [LARGE SCALE GENOMIC DNA]</scope>
    <source>
        <strain evidence="8">M2/40</strain>
    </source>
</reference>
<dbReference type="OrthoDB" id="9800808at2"/>
<dbReference type="SUPFAM" id="SSF53613">
    <property type="entry name" value="Ribokinase-like"/>
    <property type="match status" value="1"/>
</dbReference>
<organism evidence="7 8">
    <name type="scientific">Clostridium bornimense</name>
    <dbReference type="NCBI Taxonomy" id="1216932"/>
    <lineage>
        <taxon>Bacteria</taxon>
        <taxon>Bacillati</taxon>
        <taxon>Bacillota</taxon>
        <taxon>Clostridia</taxon>
        <taxon>Eubacteriales</taxon>
        <taxon>Clostridiaceae</taxon>
        <taxon>Clostridium</taxon>
    </lineage>
</organism>
<evidence type="ECO:0000256" key="5">
    <source>
        <dbReference type="ARBA" id="ARBA00022840"/>
    </source>
</evidence>
<dbReference type="CDD" id="cd01173">
    <property type="entry name" value="pyridoxal_pyridoxamine_kinase"/>
    <property type="match status" value="1"/>
</dbReference>
<dbReference type="AlphaFoldDB" id="W6RZZ5"/>
<dbReference type="PATRIC" id="fig|1216932.3.peg.410"/>
<sequence>MTLEKQKKIAIVNDMTGFGRCSIAAQLPIISAMKIQCCPLPTAILSAHTGFPSFFFDDYTSKMKEYMNNWKELNINFDGIATGFLGSKEQIDVVVEFMEKFKDNNTIVVVDPVMGDYGELYATYTKEMCNEMKKLLKYADIITPNLTEACRLIDIEYPKKQLNEEELENIAKTLCEMGPKKVVITGLQYDGEIQNFIYEKENGYNIINVKKIGEDRSGTGDVFTAIIIASVVRGISLVKAVEKATKFISKTIKYTAELNTPVTDGLCFEEYLTELKES</sequence>